<dbReference type="InterPro" id="IPR036188">
    <property type="entry name" value="FAD/NAD-bd_sf"/>
</dbReference>
<dbReference type="Proteomes" id="UP001500326">
    <property type="component" value="Unassembled WGS sequence"/>
</dbReference>
<proteinExistence type="predicted"/>
<reference evidence="3" key="1">
    <citation type="journal article" date="2019" name="Int. J. Syst. Evol. Microbiol.">
        <title>The Global Catalogue of Microorganisms (GCM) 10K type strain sequencing project: providing services to taxonomists for standard genome sequencing and annotation.</title>
        <authorList>
            <consortium name="The Broad Institute Genomics Platform"/>
            <consortium name="The Broad Institute Genome Sequencing Center for Infectious Disease"/>
            <person name="Wu L."/>
            <person name="Ma J."/>
        </authorList>
    </citation>
    <scope>NUCLEOTIDE SEQUENCE [LARGE SCALE GENOMIC DNA]</scope>
    <source>
        <strain evidence="3">JCM 14902</strain>
    </source>
</reference>
<dbReference type="Gene3D" id="3.50.50.60">
    <property type="entry name" value="FAD/NAD(P)-binding domain"/>
    <property type="match status" value="2"/>
</dbReference>
<evidence type="ECO:0000313" key="3">
    <source>
        <dbReference type="Proteomes" id="UP001500326"/>
    </source>
</evidence>
<dbReference type="Pfam" id="PF07992">
    <property type="entry name" value="Pyr_redox_2"/>
    <property type="match status" value="1"/>
</dbReference>
<dbReference type="PANTHER" id="PTHR10632">
    <property type="entry name" value="SULFIDE:QUINONE OXIDOREDUCTASE"/>
    <property type="match status" value="1"/>
</dbReference>
<evidence type="ECO:0000313" key="2">
    <source>
        <dbReference type="EMBL" id="GAA1995421.1"/>
    </source>
</evidence>
<feature type="domain" description="FAD/NAD(P)-binding" evidence="1">
    <location>
        <begin position="9"/>
        <end position="301"/>
    </location>
</feature>
<dbReference type="InterPro" id="IPR015904">
    <property type="entry name" value="Sulphide_quinone_reductase"/>
</dbReference>
<dbReference type="InterPro" id="IPR023753">
    <property type="entry name" value="FAD/NAD-binding_dom"/>
</dbReference>
<dbReference type="PANTHER" id="PTHR10632:SF2">
    <property type="entry name" value="SULFIDE:QUINONE OXIDOREDUCTASE, MITOCHONDRIAL"/>
    <property type="match status" value="1"/>
</dbReference>
<sequence>MPETSAHHQVLVIGGGNGGVSVAARLRRMGVEGIALVEPREQHLYKPLFSHVAGGTARAGMTVRPQRDVTPKGVKWIQDAVASIDPDTNTVALESGAIVSYGHVIVCPGVQHDWESVPGLAEALKTPSAASHYEYALAAKASPLLRDVRSGTVVFTQPSGPGSCEGAAQKPMYQACDYWRATGVLDDIRVIMVVPTGTVFGLPAIDRELDRNIAKYGIELRPRSELLEVDSLAGEVVIGGPEGTERLRYDVLNAVPPQSAPDWVKRSALPSPGDDGGYVEVDPETLRHPRFPNVWTLGDAAATTNSKCGGALRKQTLVVAKNLVAVLRGDQPSSRYDGYAVCPFTVSRSTVVWAEFDDRGDLKPTIPFWKTMYRESPVSWIFDRHVLPWVYWNLILTGRA</sequence>
<dbReference type="RefSeq" id="WP_344065163.1">
    <property type="nucleotide sequence ID" value="NZ_BAAAOH010000001.1"/>
</dbReference>
<accession>A0ABP5EHU5</accession>
<gene>
    <name evidence="2" type="ORF">GCM10009777_34490</name>
</gene>
<keyword evidence="3" id="KW-1185">Reference proteome</keyword>
<dbReference type="EMBL" id="BAAAOH010000001">
    <property type="protein sequence ID" value="GAA1995421.1"/>
    <property type="molecule type" value="Genomic_DNA"/>
</dbReference>
<comment type="caution">
    <text evidence="2">The sequence shown here is derived from an EMBL/GenBank/DDBJ whole genome shotgun (WGS) entry which is preliminary data.</text>
</comment>
<protein>
    <submittedName>
        <fullName evidence="2">FAD/NAD(P)-binding oxidoreductase</fullName>
    </submittedName>
</protein>
<evidence type="ECO:0000259" key="1">
    <source>
        <dbReference type="Pfam" id="PF07992"/>
    </source>
</evidence>
<dbReference type="SUPFAM" id="SSF51905">
    <property type="entry name" value="FAD/NAD(P)-binding domain"/>
    <property type="match status" value="1"/>
</dbReference>
<name>A0ABP5EHU5_9MICO</name>
<organism evidence="2 3">
    <name type="scientific">Microbacterium pumilum</name>
    <dbReference type="NCBI Taxonomy" id="344165"/>
    <lineage>
        <taxon>Bacteria</taxon>
        <taxon>Bacillati</taxon>
        <taxon>Actinomycetota</taxon>
        <taxon>Actinomycetes</taxon>
        <taxon>Micrococcales</taxon>
        <taxon>Microbacteriaceae</taxon>
        <taxon>Microbacterium</taxon>
    </lineage>
</organism>
<dbReference type="PRINTS" id="PR00420">
    <property type="entry name" value="RNGMNOXGNASE"/>
</dbReference>